<sequence>MITRCDKLRFGATKCVTMITRFCHPHLDAIKELCCQSVTATGALSQVCNSETGSKLTGAIRNHNTNGSGEYLFGSLLPLLLLTVATVWPEAIPVGVGVKIDQGEKVPAACVNLSQGEKVPVCATVNQTISPTAESPLPAPPAKVTPMTPSALPSYTPGHPLTLKFSL</sequence>
<gene>
    <name evidence="1" type="ORF">TRIUR3_02797</name>
</gene>
<proteinExistence type="predicted"/>
<protein>
    <submittedName>
        <fullName evidence="1">Uncharacterized protein</fullName>
    </submittedName>
</protein>
<evidence type="ECO:0000313" key="1">
    <source>
        <dbReference type="EMBL" id="EMS57500.1"/>
    </source>
</evidence>
<name>M7ZYP2_TRIUA</name>
<dbReference type="OMA" id="MITRFCH"/>
<dbReference type="EMBL" id="KD143799">
    <property type="protein sequence ID" value="EMS57500.1"/>
    <property type="molecule type" value="Genomic_DNA"/>
</dbReference>
<reference evidence="1" key="1">
    <citation type="journal article" date="2013" name="Nature">
        <title>Draft genome of the wheat A-genome progenitor Triticum urartu.</title>
        <authorList>
            <person name="Ling H.Q."/>
            <person name="Zhao S."/>
            <person name="Liu D."/>
            <person name="Wang J."/>
            <person name="Sun H."/>
            <person name="Zhang C."/>
            <person name="Fan H."/>
            <person name="Li D."/>
            <person name="Dong L."/>
            <person name="Tao Y."/>
            <person name="Gao C."/>
            <person name="Wu H."/>
            <person name="Li Y."/>
            <person name="Cui Y."/>
            <person name="Guo X."/>
            <person name="Zheng S."/>
            <person name="Wang B."/>
            <person name="Yu K."/>
            <person name="Liang Q."/>
            <person name="Yang W."/>
            <person name="Lou X."/>
            <person name="Chen J."/>
            <person name="Feng M."/>
            <person name="Jian J."/>
            <person name="Zhang X."/>
            <person name="Luo G."/>
            <person name="Jiang Y."/>
            <person name="Liu J."/>
            <person name="Wang Z."/>
            <person name="Sha Y."/>
            <person name="Zhang B."/>
            <person name="Wu H."/>
            <person name="Tang D."/>
            <person name="Shen Q."/>
            <person name="Xue P."/>
            <person name="Zou S."/>
            <person name="Wang X."/>
            <person name="Liu X."/>
            <person name="Wang F."/>
            <person name="Yang Y."/>
            <person name="An X."/>
            <person name="Dong Z."/>
            <person name="Zhang K."/>
            <person name="Zhang X."/>
            <person name="Luo M.C."/>
            <person name="Dvorak J."/>
            <person name="Tong Y."/>
            <person name="Wang J."/>
            <person name="Yang H."/>
            <person name="Li Z."/>
            <person name="Wang D."/>
            <person name="Zhang A."/>
            <person name="Wang J."/>
        </authorList>
    </citation>
    <scope>NUCLEOTIDE SEQUENCE</scope>
</reference>
<dbReference type="AlphaFoldDB" id="M7ZYP2"/>
<accession>M7ZYP2</accession>
<organism evidence="1">
    <name type="scientific">Triticum urartu</name>
    <name type="common">Red wild einkorn</name>
    <name type="synonym">Crithodium urartu</name>
    <dbReference type="NCBI Taxonomy" id="4572"/>
    <lineage>
        <taxon>Eukaryota</taxon>
        <taxon>Viridiplantae</taxon>
        <taxon>Streptophyta</taxon>
        <taxon>Embryophyta</taxon>
        <taxon>Tracheophyta</taxon>
        <taxon>Spermatophyta</taxon>
        <taxon>Magnoliopsida</taxon>
        <taxon>Liliopsida</taxon>
        <taxon>Poales</taxon>
        <taxon>Poaceae</taxon>
        <taxon>BOP clade</taxon>
        <taxon>Pooideae</taxon>
        <taxon>Triticodae</taxon>
        <taxon>Triticeae</taxon>
        <taxon>Triticinae</taxon>
        <taxon>Triticum</taxon>
    </lineage>
</organism>